<evidence type="ECO:0000313" key="8">
    <source>
        <dbReference type="EMBL" id="QIK37972.1"/>
    </source>
</evidence>
<dbReference type="PANTHER" id="PTHR42792:SF1">
    <property type="entry name" value="FLAGELLAR HOOK-ASSOCIATED PROTEIN 3"/>
    <property type="match status" value="1"/>
</dbReference>
<reference evidence="9" key="1">
    <citation type="submission" date="2020-01" db="EMBL/GenBank/DDBJ databases">
        <title>Caldichromatium gen. nov., sp. nov., a thermophilic purple sulfur bacterium member of the family Chromatiaceae isolated from Nakabusa hot spring, Japan.</title>
        <authorList>
            <person name="Saini M.K."/>
            <person name="Hanada S."/>
            <person name="Tank M."/>
        </authorList>
    </citation>
    <scope>NUCLEOTIDE SEQUENCE [LARGE SCALE GENOMIC DNA]</scope>
    <source>
        <strain evidence="9">No.7</strain>
    </source>
</reference>
<evidence type="ECO:0000256" key="5">
    <source>
        <dbReference type="ARBA" id="ARBA00023143"/>
    </source>
</evidence>
<evidence type="ECO:0000259" key="7">
    <source>
        <dbReference type="Pfam" id="PF00700"/>
    </source>
</evidence>
<dbReference type="GO" id="GO:0005198">
    <property type="term" value="F:structural molecule activity"/>
    <property type="evidence" value="ECO:0007669"/>
    <property type="project" value="InterPro"/>
</dbReference>
<evidence type="ECO:0000259" key="6">
    <source>
        <dbReference type="Pfam" id="PF00669"/>
    </source>
</evidence>
<evidence type="ECO:0000256" key="4">
    <source>
        <dbReference type="ARBA" id="ARBA00022525"/>
    </source>
</evidence>
<keyword evidence="5" id="KW-0975">Bacterial flagellum</keyword>
<sequence length="425" mass="46882">MRISTNQIFQSGVSAIQDAQSKLNKTGLQMATGRRILTPADDPGGATQVVYFNAAIKNTEQYQRNADLARPRLEYEESQLVAVGNLFQRARELIVAGNNDTYNTENRRYMAAEIRKLREDLLGLANSRDANDEYLFAGTRSDTQPFRMGDDGQVIYVGATGPGAVREVDLSTNRRIAIGDTGAHVFMEIPERSGLLTEAVFRPGNSLNGVPNVELKNEIANLQGALNNAGKTFRIQFQDQGGTLMYRVLDLDGNAFKDDQGKVIGGPFIPNQPIEFAGRRVTLLLPDTIPPTLPADGDEILSRPIPQVSVFQTLDDIAKALETPVTDGQGREQLSRATSIALRNLDAGLERINEVRTSVGLRLSAIDMHSELNDERLVDLNSTLSDIQDLDYAEAVSRFELQQVVFKAAQQTYVQTSRMSLFDFL</sequence>
<dbReference type="GO" id="GO:0005576">
    <property type="term" value="C:extracellular region"/>
    <property type="evidence" value="ECO:0007669"/>
    <property type="project" value="UniProtKB-SubCell"/>
</dbReference>
<dbReference type="Gene3D" id="1.20.1330.10">
    <property type="entry name" value="f41 fragment of flagellin, N-terminal domain"/>
    <property type="match status" value="1"/>
</dbReference>
<name>A0A6G7VDE2_9GAMM</name>
<evidence type="ECO:0000313" key="9">
    <source>
        <dbReference type="Proteomes" id="UP000502699"/>
    </source>
</evidence>
<dbReference type="InterPro" id="IPR001029">
    <property type="entry name" value="Flagellin_N"/>
</dbReference>
<evidence type="ECO:0000256" key="1">
    <source>
        <dbReference type="ARBA" id="ARBA00004365"/>
    </source>
</evidence>
<dbReference type="AlphaFoldDB" id="A0A6G7VDE2"/>
<feature type="domain" description="Flagellin C-terminal" evidence="7">
    <location>
        <begin position="344"/>
        <end position="425"/>
    </location>
</feature>
<keyword evidence="4" id="KW-0964">Secreted</keyword>
<feature type="domain" description="Flagellin N-terminal" evidence="6">
    <location>
        <begin position="3"/>
        <end position="139"/>
    </location>
</feature>
<organism evidence="8 9">
    <name type="scientific">Caldichromatium japonicum</name>
    <dbReference type="NCBI Taxonomy" id="2699430"/>
    <lineage>
        <taxon>Bacteria</taxon>
        <taxon>Pseudomonadati</taxon>
        <taxon>Pseudomonadota</taxon>
        <taxon>Gammaproteobacteria</taxon>
        <taxon>Chromatiales</taxon>
        <taxon>Chromatiaceae</taxon>
        <taxon>Caldichromatium</taxon>
    </lineage>
</organism>
<dbReference type="SUPFAM" id="SSF64518">
    <property type="entry name" value="Phase 1 flagellin"/>
    <property type="match status" value="1"/>
</dbReference>
<comment type="similarity">
    <text evidence="3">Belongs to the bacterial flagellin family.</text>
</comment>
<protein>
    <submittedName>
        <fullName evidence="8">Flagellar hook-associated protein 3</fullName>
    </submittedName>
</protein>
<evidence type="ECO:0000256" key="3">
    <source>
        <dbReference type="ARBA" id="ARBA00005709"/>
    </source>
</evidence>
<dbReference type="Pfam" id="PF00669">
    <property type="entry name" value="Flagellin_N"/>
    <property type="match status" value="1"/>
</dbReference>
<dbReference type="PANTHER" id="PTHR42792">
    <property type="entry name" value="FLAGELLIN"/>
    <property type="match status" value="1"/>
</dbReference>
<keyword evidence="8" id="KW-0969">Cilium</keyword>
<comment type="subcellular location">
    <subcellularLocation>
        <location evidence="1">Bacterial flagellum</location>
    </subcellularLocation>
    <subcellularLocation>
        <location evidence="2">Secreted</location>
    </subcellularLocation>
</comment>
<keyword evidence="9" id="KW-1185">Reference proteome</keyword>
<dbReference type="Proteomes" id="UP000502699">
    <property type="component" value="Chromosome"/>
</dbReference>
<dbReference type="NCBIfam" id="TIGR02550">
    <property type="entry name" value="flagell_flgL"/>
    <property type="match status" value="1"/>
</dbReference>
<proteinExistence type="inferred from homology"/>
<dbReference type="GO" id="GO:0009424">
    <property type="term" value="C:bacterial-type flagellum hook"/>
    <property type="evidence" value="ECO:0007669"/>
    <property type="project" value="InterPro"/>
</dbReference>
<dbReference type="RefSeq" id="WP_166270735.1">
    <property type="nucleotide sequence ID" value="NZ_CP048029.1"/>
</dbReference>
<dbReference type="EMBL" id="CP048029">
    <property type="protein sequence ID" value="QIK37972.1"/>
    <property type="molecule type" value="Genomic_DNA"/>
</dbReference>
<dbReference type="InterPro" id="IPR046358">
    <property type="entry name" value="Flagellin_C"/>
</dbReference>
<dbReference type="KEGG" id="cjap:GWK36_08215"/>
<dbReference type="InterPro" id="IPR001492">
    <property type="entry name" value="Flagellin"/>
</dbReference>
<keyword evidence="8" id="KW-0282">Flagellum</keyword>
<gene>
    <name evidence="8" type="primary">flgL</name>
    <name evidence="8" type="ORF">GWK36_08215</name>
</gene>
<dbReference type="GO" id="GO:0071973">
    <property type="term" value="P:bacterial-type flagellum-dependent cell motility"/>
    <property type="evidence" value="ECO:0007669"/>
    <property type="project" value="InterPro"/>
</dbReference>
<dbReference type="InterPro" id="IPR013384">
    <property type="entry name" value="Flagell_FlgL"/>
</dbReference>
<dbReference type="Pfam" id="PF00700">
    <property type="entry name" value="Flagellin_C"/>
    <property type="match status" value="1"/>
</dbReference>
<accession>A0A6G7VDE2</accession>
<evidence type="ECO:0000256" key="2">
    <source>
        <dbReference type="ARBA" id="ARBA00004613"/>
    </source>
</evidence>
<keyword evidence="8" id="KW-0966">Cell projection</keyword>